<organism evidence="1 2">
    <name type="scientific">Kribbella shirazensis</name>
    <dbReference type="NCBI Taxonomy" id="1105143"/>
    <lineage>
        <taxon>Bacteria</taxon>
        <taxon>Bacillati</taxon>
        <taxon>Actinomycetota</taxon>
        <taxon>Actinomycetes</taxon>
        <taxon>Propionibacteriales</taxon>
        <taxon>Kribbellaceae</taxon>
        <taxon>Kribbella</taxon>
    </lineage>
</organism>
<dbReference type="InterPro" id="IPR024747">
    <property type="entry name" value="Pyridox_Oxase-rel"/>
</dbReference>
<dbReference type="InterPro" id="IPR012349">
    <property type="entry name" value="Split_barrel_FMN-bd"/>
</dbReference>
<comment type="caution">
    <text evidence="1">The sequence shown here is derived from an EMBL/GenBank/DDBJ whole genome shotgun (WGS) entry which is preliminary data.</text>
</comment>
<keyword evidence="2" id="KW-1185">Reference proteome</keyword>
<reference evidence="1 2" key="1">
    <citation type="submission" date="2020-03" db="EMBL/GenBank/DDBJ databases">
        <title>Sequencing the genomes of 1000 actinobacteria strains.</title>
        <authorList>
            <person name="Klenk H.-P."/>
        </authorList>
    </citation>
    <scope>NUCLEOTIDE SEQUENCE [LARGE SCALE GENOMIC DNA]</scope>
    <source>
        <strain evidence="1 2">DSM 45490</strain>
    </source>
</reference>
<evidence type="ECO:0000313" key="1">
    <source>
        <dbReference type="EMBL" id="NIK58450.1"/>
    </source>
</evidence>
<dbReference type="EMBL" id="JAASRO010000001">
    <property type="protein sequence ID" value="NIK58450.1"/>
    <property type="molecule type" value="Genomic_DNA"/>
</dbReference>
<name>A0A7X5VC20_9ACTN</name>
<accession>A0A7X5VC20</accession>
<dbReference type="RefSeq" id="WP_167209255.1">
    <property type="nucleotide sequence ID" value="NZ_JAASRO010000001.1"/>
</dbReference>
<gene>
    <name evidence="1" type="ORF">BJY22_004167</name>
</gene>
<dbReference type="Pfam" id="PF12900">
    <property type="entry name" value="Pyridox_ox_2"/>
    <property type="match status" value="1"/>
</dbReference>
<protein>
    <submittedName>
        <fullName evidence="1">Nitroimidazol reductase NimA-like FMN-containing flavoprotein (Pyridoxamine 5'-phosphate oxidase superfamily)</fullName>
    </submittedName>
</protein>
<evidence type="ECO:0000313" key="2">
    <source>
        <dbReference type="Proteomes" id="UP000555407"/>
    </source>
</evidence>
<dbReference type="Gene3D" id="2.30.110.10">
    <property type="entry name" value="Electron Transport, Fmn-binding Protein, Chain A"/>
    <property type="match status" value="1"/>
</dbReference>
<dbReference type="Proteomes" id="UP000555407">
    <property type="component" value="Unassembled WGS sequence"/>
</dbReference>
<dbReference type="SUPFAM" id="SSF50475">
    <property type="entry name" value="FMN-binding split barrel"/>
    <property type="match status" value="1"/>
</dbReference>
<dbReference type="AlphaFoldDB" id="A0A7X5VC20"/>
<proteinExistence type="predicted"/>
<sequence>MSERLSRAERTAFLSDVRVGVLSVASDRPDRAPVSAPVWYQYDPEIGVTVIMNGKSRKGAAIEAARRFVLVVQSEAVPYRYVSVEGPVTEIRRTDPEKDLLPLAVRYLGEDRGRAYLKEWENAGAAETDLVYVMKPTHWNTADFTNDLA</sequence>